<protein>
    <recommendedName>
        <fullName evidence="6">Tagatose-6-phosphate kinase</fullName>
        <ecNumber evidence="6">2.7.1.144</ecNumber>
    </recommendedName>
</protein>
<dbReference type="PIRSF" id="PIRSF000535">
    <property type="entry name" value="1PFK/6PFK/LacC"/>
    <property type="match status" value="1"/>
</dbReference>
<dbReference type="InterPro" id="IPR017583">
    <property type="entry name" value="Tagatose/fructose_Pkinase"/>
</dbReference>
<evidence type="ECO:0000256" key="4">
    <source>
        <dbReference type="ARBA" id="ARBA00022777"/>
    </source>
</evidence>
<comment type="similarity">
    <text evidence="6">Belongs to the carbohydrate kinase PfkB family. LacC subfamily.</text>
</comment>
<dbReference type="FunFam" id="3.40.1190.20:FF:000001">
    <property type="entry name" value="Phosphofructokinase"/>
    <property type="match status" value="1"/>
</dbReference>
<comment type="similarity">
    <text evidence="1">Belongs to the carbohydrate kinase pfkB family.</text>
</comment>
<dbReference type="Gene3D" id="3.40.1190.20">
    <property type="match status" value="1"/>
</dbReference>
<dbReference type="RefSeq" id="WP_046443199.1">
    <property type="nucleotide sequence ID" value="NZ_CAUERS010000006.1"/>
</dbReference>
<keyword evidence="2 6" id="KW-0808">Transferase</keyword>
<evidence type="ECO:0000256" key="3">
    <source>
        <dbReference type="ARBA" id="ARBA00022741"/>
    </source>
</evidence>
<evidence type="ECO:0000313" key="8">
    <source>
        <dbReference type="EMBL" id="KKI51249.1"/>
    </source>
</evidence>
<dbReference type="EC" id="2.7.1.144" evidence="6"/>
<gene>
    <name evidence="8" type="ORF">CHK_1296</name>
</gene>
<keyword evidence="6" id="KW-0423">Lactose metabolism</keyword>
<keyword evidence="3 6" id="KW-0547">Nucleotide-binding</keyword>
<evidence type="ECO:0000256" key="2">
    <source>
        <dbReference type="ARBA" id="ARBA00022679"/>
    </source>
</evidence>
<dbReference type="GO" id="GO:0016052">
    <property type="term" value="P:carbohydrate catabolic process"/>
    <property type="evidence" value="ECO:0007669"/>
    <property type="project" value="UniProtKB-ARBA"/>
</dbReference>
<dbReference type="SUPFAM" id="SSF53613">
    <property type="entry name" value="Ribokinase-like"/>
    <property type="match status" value="1"/>
</dbReference>
<dbReference type="InterPro" id="IPR002173">
    <property type="entry name" value="Carboh/pur_kinase_PfkB_CS"/>
</dbReference>
<dbReference type="PANTHER" id="PTHR46566:SF2">
    <property type="entry name" value="ATP-DEPENDENT 6-PHOSPHOFRUCTOKINASE ISOZYME 2"/>
    <property type="match status" value="1"/>
</dbReference>
<keyword evidence="5 6" id="KW-0067">ATP-binding</keyword>
<organism evidence="8 9">
    <name type="scientific">Christensenella hongkongensis</name>
    <dbReference type="NCBI Taxonomy" id="270498"/>
    <lineage>
        <taxon>Bacteria</taxon>
        <taxon>Bacillati</taxon>
        <taxon>Bacillota</taxon>
        <taxon>Clostridia</taxon>
        <taxon>Christensenellales</taxon>
        <taxon>Christensenellaceae</taxon>
        <taxon>Christensenella</taxon>
    </lineage>
</organism>
<evidence type="ECO:0000256" key="1">
    <source>
        <dbReference type="ARBA" id="ARBA00005380"/>
    </source>
</evidence>
<evidence type="ECO:0000256" key="6">
    <source>
        <dbReference type="PIRNR" id="PIRNR000535"/>
    </source>
</evidence>
<proteinExistence type="inferred from homology"/>
<dbReference type="Pfam" id="PF00294">
    <property type="entry name" value="PfkB"/>
    <property type="match status" value="1"/>
</dbReference>
<dbReference type="EMBL" id="LAYJ01000087">
    <property type="protein sequence ID" value="KKI51249.1"/>
    <property type="molecule type" value="Genomic_DNA"/>
</dbReference>
<dbReference type="NCBIfam" id="TIGR03168">
    <property type="entry name" value="1-PFK"/>
    <property type="match status" value="1"/>
</dbReference>
<dbReference type="GO" id="GO:0005524">
    <property type="term" value="F:ATP binding"/>
    <property type="evidence" value="ECO:0007669"/>
    <property type="project" value="UniProtKB-KW"/>
</dbReference>
<dbReference type="PROSITE" id="PS00584">
    <property type="entry name" value="PFKB_KINASES_2"/>
    <property type="match status" value="1"/>
</dbReference>
<evidence type="ECO:0000256" key="5">
    <source>
        <dbReference type="ARBA" id="ARBA00022840"/>
    </source>
</evidence>
<dbReference type="GO" id="GO:0008443">
    <property type="term" value="F:phosphofructokinase activity"/>
    <property type="evidence" value="ECO:0007669"/>
    <property type="project" value="UniProtKB-ARBA"/>
</dbReference>
<comment type="catalytic activity">
    <reaction evidence="6">
        <text>D-tagatofuranose 6-phosphate + ATP = D-tagatofuranose 1,6-bisphosphate + ADP + H(+)</text>
        <dbReference type="Rhea" id="RHEA:12420"/>
        <dbReference type="ChEBI" id="CHEBI:15378"/>
        <dbReference type="ChEBI" id="CHEBI:30616"/>
        <dbReference type="ChEBI" id="CHEBI:58694"/>
        <dbReference type="ChEBI" id="CHEBI:58695"/>
        <dbReference type="ChEBI" id="CHEBI:456216"/>
        <dbReference type="EC" id="2.7.1.144"/>
    </reaction>
</comment>
<dbReference type="CDD" id="cd01164">
    <property type="entry name" value="FruK_PfkB_like"/>
    <property type="match status" value="1"/>
</dbReference>
<dbReference type="STRING" id="270498.CHK_1296"/>
<sequence>MIICVYLNPTIDKTLYLDKLVTGGTNRPEKVVIDGAGKGINAAVVLKELGQNVKVMGLLYTSDGMLIKRRLEARSIFYDFFEKPGESRTNTKIFDEQAEEITEINESGNEVAADDMSRIFQNVIQTAKSEDIVILTGSLPPGCEPDIYARMIRELNEKQVKCVLDASGEVLRLGIEQHPYFIKPNIDELRSITDLKGDSKEEIIAACRQIIASGVHLVGVSMGGDGALMVDAQNAYFAKPVKVDVRSTVGAGDSMVAGVTSVLGGPADEALRRGVAAATASITLEGTELCTKEIFERFYDKIEIVTI</sequence>
<dbReference type="UniPathway" id="UPA00704">
    <property type="reaction ID" value="UER00715"/>
</dbReference>
<dbReference type="InterPro" id="IPR011611">
    <property type="entry name" value="PfkB_dom"/>
</dbReference>
<dbReference type="Proteomes" id="UP000034076">
    <property type="component" value="Unassembled WGS sequence"/>
</dbReference>
<keyword evidence="9" id="KW-1185">Reference proteome</keyword>
<dbReference type="AlphaFoldDB" id="A0A0M2NFD9"/>
<dbReference type="GO" id="GO:0044281">
    <property type="term" value="P:small molecule metabolic process"/>
    <property type="evidence" value="ECO:0007669"/>
    <property type="project" value="UniProtKB-ARBA"/>
</dbReference>
<feature type="domain" description="Carbohydrate kinase PfkB" evidence="7">
    <location>
        <begin position="10"/>
        <end position="291"/>
    </location>
</feature>
<dbReference type="PATRIC" id="fig|270498.16.peg.1415"/>
<dbReference type="GO" id="GO:0009024">
    <property type="term" value="F:tagatose-6-phosphate kinase activity"/>
    <property type="evidence" value="ECO:0007669"/>
    <property type="project" value="UniProtKB-EC"/>
</dbReference>
<dbReference type="OrthoDB" id="9801219at2"/>
<name>A0A0M2NFD9_9FIRM</name>
<comment type="pathway">
    <text evidence="6">Carbohydrate metabolism; D-tagatose 6-phosphate degradation; D-glyceraldehyde 3-phosphate and glycerone phosphate from D-tagatose 6-phosphate: step 1/2.</text>
</comment>
<dbReference type="PANTHER" id="PTHR46566">
    <property type="entry name" value="1-PHOSPHOFRUCTOKINASE-RELATED"/>
    <property type="match status" value="1"/>
</dbReference>
<dbReference type="GO" id="GO:2001059">
    <property type="term" value="P:D-tagatose 6-phosphate catabolic process"/>
    <property type="evidence" value="ECO:0007669"/>
    <property type="project" value="UniProtKB-UniPathway"/>
</dbReference>
<dbReference type="GO" id="GO:0005829">
    <property type="term" value="C:cytosol"/>
    <property type="evidence" value="ECO:0007669"/>
    <property type="project" value="TreeGrafter"/>
</dbReference>
<dbReference type="GO" id="GO:0005988">
    <property type="term" value="P:lactose metabolic process"/>
    <property type="evidence" value="ECO:0007669"/>
    <property type="project" value="UniProtKB-KW"/>
</dbReference>
<comment type="caution">
    <text evidence="8">The sequence shown here is derived from an EMBL/GenBank/DDBJ whole genome shotgun (WGS) entry which is preliminary data.</text>
</comment>
<evidence type="ECO:0000259" key="7">
    <source>
        <dbReference type="Pfam" id="PF00294"/>
    </source>
</evidence>
<evidence type="ECO:0000313" key="9">
    <source>
        <dbReference type="Proteomes" id="UP000034076"/>
    </source>
</evidence>
<accession>A0A0M2NFD9</accession>
<reference evidence="8 9" key="1">
    <citation type="submission" date="2015-04" db="EMBL/GenBank/DDBJ databases">
        <title>Draft genome sequence of bacteremic isolate Catabacter hongkongensis type strain HKU16T.</title>
        <authorList>
            <person name="Lau S.K."/>
            <person name="Teng J.L."/>
            <person name="Huang Y."/>
            <person name="Curreem S.O."/>
            <person name="Tsui S.K."/>
            <person name="Woo P.C."/>
        </authorList>
    </citation>
    <scope>NUCLEOTIDE SEQUENCE [LARGE SCALE GENOMIC DNA]</scope>
    <source>
        <strain evidence="8 9">HKU16</strain>
    </source>
</reference>
<keyword evidence="4 8" id="KW-0418">Kinase</keyword>
<dbReference type="InterPro" id="IPR029056">
    <property type="entry name" value="Ribokinase-like"/>
</dbReference>